<sequence length="308" mass="33259">MSIQSDVKDRIFEAADRLYTEAGRESFPTVDAVRREAKVDMNSASTAMKEWRKAQTAAPVAVAVAVPEALGKASAELIASVWTQATSLANESLKSAEAAWALERAEADTLRAELSEAHDAQSAEIEGLNQQLETAENEAKRTDALHRNNVAELQELIQNGEKSLHETRENLAETKGRLDGVTAQLETTNGALTKAEAALHASEQRVALQEQQLQALREKSGDQAVQLDHAKSRATQLEALVETQRQAVDKAEAATQAAVAKATEIDGQLRTLQQSAAKLEGKNETLEQQLAALHKTIEALKAATEPKA</sequence>
<dbReference type="RefSeq" id="WP_182337229.1">
    <property type="nucleotide sequence ID" value="NZ_JACGDA010000065.1"/>
</dbReference>
<name>A0A7W2M0B2_9PSED</name>
<proteinExistence type="predicted"/>
<dbReference type="SUPFAM" id="SSF57997">
    <property type="entry name" value="Tropomyosin"/>
    <property type="match status" value="1"/>
</dbReference>
<dbReference type="InterPro" id="IPR021104">
    <property type="entry name" value="KfrA_DNA-bd_N"/>
</dbReference>
<dbReference type="Gene3D" id="1.20.5.170">
    <property type="match status" value="1"/>
</dbReference>
<keyword evidence="3" id="KW-0238">DNA-binding</keyword>
<dbReference type="EMBL" id="JACGDA010000065">
    <property type="protein sequence ID" value="MBA6150346.1"/>
    <property type="molecule type" value="Genomic_DNA"/>
</dbReference>
<evidence type="ECO:0000313" key="4">
    <source>
        <dbReference type="Proteomes" id="UP000577346"/>
    </source>
</evidence>
<protein>
    <submittedName>
        <fullName evidence="3">DNA-binding protein</fullName>
    </submittedName>
</protein>
<keyword evidence="1" id="KW-0175">Coiled coil</keyword>
<dbReference type="Proteomes" id="UP000577346">
    <property type="component" value="Unassembled WGS sequence"/>
</dbReference>
<dbReference type="Pfam" id="PF11740">
    <property type="entry name" value="KfrA_N"/>
    <property type="match status" value="1"/>
</dbReference>
<dbReference type="AlphaFoldDB" id="A0A7W2M0B2"/>
<comment type="caution">
    <text evidence="3">The sequence shown here is derived from an EMBL/GenBank/DDBJ whole genome shotgun (WGS) entry which is preliminary data.</text>
</comment>
<evidence type="ECO:0000256" key="1">
    <source>
        <dbReference type="SAM" id="Coils"/>
    </source>
</evidence>
<organism evidence="3 4">
    <name type="scientific">Pseudomonas juntendi</name>
    <dbReference type="NCBI Taxonomy" id="2666183"/>
    <lineage>
        <taxon>Bacteria</taxon>
        <taxon>Pseudomonadati</taxon>
        <taxon>Pseudomonadota</taxon>
        <taxon>Gammaproteobacteria</taxon>
        <taxon>Pseudomonadales</taxon>
        <taxon>Pseudomonadaceae</taxon>
        <taxon>Pseudomonas</taxon>
    </lineage>
</organism>
<feature type="domain" description="KfrA N-terminal DNA-binding" evidence="2">
    <location>
        <begin position="8"/>
        <end position="124"/>
    </location>
</feature>
<feature type="coiled-coil region" evidence="1">
    <location>
        <begin position="111"/>
        <end position="303"/>
    </location>
</feature>
<reference evidence="3 4" key="1">
    <citation type="submission" date="2020-07" db="EMBL/GenBank/DDBJ databases">
        <title>Diversity of carbapenemase encoding genes among Pseudomonas putida group clinical isolates in a tertiary Brazilian hospital.</title>
        <authorList>
            <person name="Alberto-Lei F."/>
            <person name="Nodari C.S."/>
            <person name="Streling A.P."/>
            <person name="Paulino J.T."/>
            <person name="Bessa-Neto F.O."/>
            <person name="Cayo R."/>
            <person name="Gales A.C."/>
        </authorList>
    </citation>
    <scope>NUCLEOTIDE SEQUENCE [LARGE SCALE GENOMIC DNA]</scope>
    <source>
        <strain evidence="3 4">11213</strain>
    </source>
</reference>
<evidence type="ECO:0000313" key="3">
    <source>
        <dbReference type="EMBL" id="MBA6150346.1"/>
    </source>
</evidence>
<accession>A0A7W2M0B2</accession>
<gene>
    <name evidence="3" type="ORF">H4C15_23030</name>
</gene>
<dbReference type="GO" id="GO:0003677">
    <property type="term" value="F:DNA binding"/>
    <property type="evidence" value="ECO:0007669"/>
    <property type="project" value="UniProtKB-KW"/>
</dbReference>
<evidence type="ECO:0000259" key="2">
    <source>
        <dbReference type="Pfam" id="PF11740"/>
    </source>
</evidence>